<dbReference type="AlphaFoldDB" id="A0AAW5R5V5"/>
<proteinExistence type="predicted"/>
<keyword evidence="1" id="KW-0808">Transferase</keyword>
<dbReference type="EMBL" id="JALIDZ010000015">
    <property type="protein sequence ID" value="MCT8974782.1"/>
    <property type="molecule type" value="Genomic_DNA"/>
</dbReference>
<dbReference type="GO" id="GO:0032259">
    <property type="term" value="P:methylation"/>
    <property type="evidence" value="ECO:0007669"/>
    <property type="project" value="UniProtKB-KW"/>
</dbReference>
<evidence type="ECO:0000313" key="1">
    <source>
        <dbReference type="EMBL" id="MCT8974782.1"/>
    </source>
</evidence>
<dbReference type="RefSeq" id="WP_261618371.1">
    <property type="nucleotide sequence ID" value="NZ_JALIDZ010000015.1"/>
</dbReference>
<dbReference type="SUPFAM" id="SSF53335">
    <property type="entry name" value="S-adenosyl-L-methionine-dependent methyltransferases"/>
    <property type="match status" value="1"/>
</dbReference>
<dbReference type="InterPro" id="IPR029063">
    <property type="entry name" value="SAM-dependent_MTases_sf"/>
</dbReference>
<gene>
    <name evidence="1" type="ORF">MUB46_23235</name>
</gene>
<evidence type="ECO:0000313" key="2">
    <source>
        <dbReference type="Proteomes" id="UP001320898"/>
    </source>
</evidence>
<keyword evidence="2" id="KW-1185">Reference proteome</keyword>
<dbReference type="Proteomes" id="UP001320898">
    <property type="component" value="Unassembled WGS sequence"/>
</dbReference>
<name>A0AAW5R5V5_9HYPH</name>
<keyword evidence="1" id="KW-0489">Methyltransferase</keyword>
<sequence>MTELDKTGKIVLDHVYNKPDPRPYFSALQAFDYSIPGEAAPVFRQVIAALRETGETQPLNLVDLGCSYGVNAAILKHGLSMDELYGRYAGAETADLDRDILIARDRDFYTDNPADPDLEFFGLDVADKAIDYAVETQMLDGGIAANLETGALPDTAAEPVSEADLVISTGCIGYARQSTLKKIIEAGDGNPPWMAHFVLRMFPYEPFDDLLSEYGYVTEKLPGTFRQRRFASAAEEARVLDNLAALGIDPSGKEAEGWYHAEFHLSRPKAAAEAAPLERLFRH</sequence>
<accession>A0AAW5R5V5</accession>
<organism evidence="1 2">
    <name type="scientific">Microbaculum marinisediminis</name>
    <dbReference type="NCBI Taxonomy" id="2931392"/>
    <lineage>
        <taxon>Bacteria</taxon>
        <taxon>Pseudomonadati</taxon>
        <taxon>Pseudomonadota</taxon>
        <taxon>Alphaproteobacteria</taxon>
        <taxon>Hyphomicrobiales</taxon>
        <taxon>Tepidamorphaceae</taxon>
        <taxon>Microbaculum</taxon>
    </lineage>
</organism>
<dbReference type="GO" id="GO:0008168">
    <property type="term" value="F:methyltransferase activity"/>
    <property type="evidence" value="ECO:0007669"/>
    <property type="project" value="UniProtKB-KW"/>
</dbReference>
<reference evidence="1 2" key="1">
    <citation type="submission" date="2022-04" db="EMBL/GenBank/DDBJ databases">
        <authorList>
            <person name="Ye Y.-Q."/>
            <person name="Du Z.-J."/>
        </authorList>
    </citation>
    <scope>NUCLEOTIDE SEQUENCE [LARGE SCALE GENOMIC DNA]</scope>
    <source>
        <strain evidence="1 2">A6E488</strain>
    </source>
</reference>
<comment type="caution">
    <text evidence="1">The sequence shown here is derived from an EMBL/GenBank/DDBJ whole genome shotgun (WGS) entry which is preliminary data.</text>
</comment>
<protein>
    <submittedName>
        <fullName evidence="1">Class I SAM-dependent methyltransferase</fullName>
    </submittedName>
</protein>